<dbReference type="EMBL" id="CAADIN010000014">
    <property type="protein sequence ID" value="VFR86183.1"/>
    <property type="molecule type" value="Genomic_DNA"/>
</dbReference>
<sequence>MNVSEVVRRWTAPSQGAGMQRDLFGAANLAATVVIPPAPVLAPHYEWPYPGLSPEDSARAGLSGSSEYAQVIIATILAYPDRAGTDAQVLALLPDDWKRLLGRVAHGSICDRQGRPHGIAVTHVTHEGPGGGFHLAYRITEDGHV</sequence>
<reference evidence="1" key="1">
    <citation type="submission" date="2019-03" db="EMBL/GenBank/DDBJ databases">
        <authorList>
            <person name="Danneels B."/>
        </authorList>
    </citation>
    <scope>NUCLEOTIDE SEQUENCE</scope>
</reference>
<accession>A0A484UID3</accession>
<evidence type="ECO:0000313" key="1">
    <source>
        <dbReference type="EMBL" id="VFR86183.1"/>
    </source>
</evidence>
<gene>
    <name evidence="1" type="ORF">ISE2_4463</name>
</gene>
<proteinExistence type="predicted"/>
<protein>
    <submittedName>
        <fullName evidence="1">Uncharacterized protein</fullName>
    </submittedName>
</protein>
<organism evidence="1">
    <name type="scientific">plant metagenome</name>
    <dbReference type="NCBI Taxonomy" id="1297885"/>
    <lineage>
        <taxon>unclassified sequences</taxon>
        <taxon>metagenomes</taxon>
        <taxon>organismal metagenomes</taxon>
    </lineage>
</organism>
<name>A0A484UID3_9ZZZZ</name>
<dbReference type="AlphaFoldDB" id="A0A484UID3"/>